<evidence type="ECO:0000313" key="3">
    <source>
        <dbReference type="Proteomes" id="UP000005954"/>
    </source>
</evidence>
<feature type="transmembrane region" description="Helical" evidence="1">
    <location>
        <begin position="12"/>
        <end position="32"/>
    </location>
</feature>
<evidence type="ECO:0000313" key="2">
    <source>
        <dbReference type="EMBL" id="EAP78018.1"/>
    </source>
</evidence>
<evidence type="ECO:0000256" key="1">
    <source>
        <dbReference type="SAM" id="Phobius"/>
    </source>
</evidence>
<evidence type="ECO:0008006" key="4">
    <source>
        <dbReference type="Google" id="ProtNLM"/>
    </source>
</evidence>
<dbReference type="STRING" id="89187.ISM_06975"/>
<dbReference type="RefSeq" id="WP_009813419.1">
    <property type="nucleotide sequence ID" value="NZ_CH724156.1"/>
</dbReference>
<dbReference type="AlphaFoldDB" id="A3SKY7"/>
<dbReference type="InterPro" id="IPR010664">
    <property type="entry name" value="LipoPS_assembly_LptC-rel"/>
</dbReference>
<protein>
    <recommendedName>
        <fullName evidence="4">LPS export ABC transporter periplasmic protein LptC</fullName>
    </recommendedName>
</protein>
<dbReference type="HOGENOM" id="CLU_114957_0_0_5"/>
<comment type="caution">
    <text evidence="2">The sequence shown here is derived from an EMBL/GenBank/DDBJ whole genome shotgun (WGS) entry which is preliminary data.</text>
</comment>
<keyword evidence="1" id="KW-0472">Membrane</keyword>
<sequence length="203" mass="21764">MAQGEFHTRFVGWMKIILPVIALGLLSTLFLLSRTVDPTQDIPVTEVDLEQRAQDQGASNPSFSGVTQGGEQVTFEAVMVRPDLSADGQLLADRPNAKITLEGGTVVTVTAANGRTSRNMMSAELLGEVVVTTSQGYQLNSKRIVAEFEPLTVESPGPVTGKGPPGDLEAGRMHLTSSEEEGRTHLLFTGGVKLVYKPRGNEE</sequence>
<proteinExistence type="predicted"/>
<dbReference type="EMBL" id="AALY01000001">
    <property type="protein sequence ID" value="EAP78018.1"/>
    <property type="molecule type" value="Genomic_DNA"/>
</dbReference>
<reference evidence="2 3" key="1">
    <citation type="submission" date="2005-12" db="EMBL/GenBank/DDBJ databases">
        <authorList>
            <person name="Moran M.A."/>
            <person name="Ferriera S."/>
            <person name="Johnson J."/>
            <person name="Kravitz S."/>
            <person name="Halpern A."/>
            <person name="Remington K."/>
            <person name="Beeson K."/>
            <person name="Tran B."/>
            <person name="Rogers Y.-H."/>
            <person name="Friedman R."/>
            <person name="Venter J.C."/>
        </authorList>
    </citation>
    <scope>NUCLEOTIDE SEQUENCE [LARGE SCALE GENOMIC DNA]</scope>
    <source>
        <strain evidence="3">ATCC BAA-591 / DSM 15170 / ISM</strain>
    </source>
</reference>
<keyword evidence="1" id="KW-0812">Transmembrane</keyword>
<keyword evidence="3" id="KW-1185">Reference proteome</keyword>
<organism evidence="2 3">
    <name type="scientific">Roseovarius nubinhibens (strain ATCC BAA-591 / DSM 15170 / ISM)</name>
    <dbReference type="NCBI Taxonomy" id="89187"/>
    <lineage>
        <taxon>Bacteria</taxon>
        <taxon>Pseudomonadati</taxon>
        <taxon>Pseudomonadota</taxon>
        <taxon>Alphaproteobacteria</taxon>
        <taxon>Rhodobacterales</taxon>
        <taxon>Roseobacteraceae</taxon>
        <taxon>Roseovarius</taxon>
    </lineage>
</organism>
<dbReference type="eggNOG" id="COG5375">
    <property type="taxonomic scope" value="Bacteria"/>
</dbReference>
<gene>
    <name evidence="2" type="ORF">ISM_06975</name>
</gene>
<keyword evidence="1" id="KW-1133">Transmembrane helix</keyword>
<accession>A3SKY7</accession>
<dbReference type="Pfam" id="PF06835">
    <property type="entry name" value="LptC"/>
    <property type="match status" value="1"/>
</dbReference>
<dbReference type="Proteomes" id="UP000005954">
    <property type="component" value="Unassembled WGS sequence"/>
</dbReference>
<name>A3SKY7_ROSNI</name>
<dbReference type="OrthoDB" id="7871110at2"/>